<reference evidence="6 7" key="1">
    <citation type="submission" date="2023-10" db="EMBL/GenBank/DDBJ databases">
        <title>Chromosome-scale genome assembly provides insights into flower coloration mechanisms of Canna indica.</title>
        <authorList>
            <person name="Li C."/>
        </authorList>
    </citation>
    <scope>NUCLEOTIDE SEQUENCE [LARGE SCALE GENOMIC DNA]</scope>
    <source>
        <tissue evidence="6">Flower</tissue>
    </source>
</reference>
<feature type="compositionally biased region" description="Low complexity" evidence="4">
    <location>
        <begin position="168"/>
        <end position="181"/>
    </location>
</feature>
<evidence type="ECO:0000256" key="1">
    <source>
        <dbReference type="ARBA" id="ARBA00005510"/>
    </source>
</evidence>
<feature type="domain" description="BHLH" evidence="5">
    <location>
        <begin position="237"/>
        <end position="287"/>
    </location>
</feature>
<dbReference type="InterPro" id="IPR036638">
    <property type="entry name" value="HLH_DNA-bd_sf"/>
</dbReference>
<dbReference type="Proteomes" id="UP001327560">
    <property type="component" value="Chromosome 6"/>
</dbReference>
<dbReference type="PROSITE" id="PS50888">
    <property type="entry name" value="BHLH"/>
    <property type="match status" value="1"/>
</dbReference>
<feature type="region of interest" description="Disordered" evidence="4">
    <location>
        <begin position="45"/>
        <end position="74"/>
    </location>
</feature>
<feature type="compositionally biased region" description="Basic and acidic residues" evidence="4">
    <location>
        <begin position="243"/>
        <end position="252"/>
    </location>
</feature>
<proteinExistence type="inferred from homology"/>
<dbReference type="Gene3D" id="4.10.280.10">
    <property type="entry name" value="Helix-loop-helix DNA-binding domain"/>
    <property type="match status" value="1"/>
</dbReference>
<evidence type="ECO:0000256" key="3">
    <source>
        <dbReference type="ARBA" id="ARBA00023163"/>
    </source>
</evidence>
<keyword evidence="2" id="KW-0805">Transcription regulation</keyword>
<feature type="compositionally biased region" description="Polar residues" evidence="4">
    <location>
        <begin position="529"/>
        <end position="538"/>
    </location>
</feature>
<feature type="compositionally biased region" description="Polar residues" evidence="4">
    <location>
        <begin position="500"/>
        <end position="511"/>
    </location>
</feature>
<dbReference type="GO" id="GO:0003700">
    <property type="term" value="F:DNA-binding transcription factor activity"/>
    <property type="evidence" value="ECO:0007669"/>
    <property type="project" value="InterPro"/>
</dbReference>
<feature type="region of interest" description="Disordered" evidence="4">
    <location>
        <begin position="496"/>
        <end position="547"/>
    </location>
</feature>
<dbReference type="SUPFAM" id="SSF47459">
    <property type="entry name" value="HLH, helix-loop-helix DNA-binding domain"/>
    <property type="match status" value="1"/>
</dbReference>
<comment type="similarity">
    <text evidence="1">Belongs to the bHLH protein family.</text>
</comment>
<dbReference type="InterPro" id="IPR011598">
    <property type="entry name" value="bHLH_dom"/>
</dbReference>
<dbReference type="PANTHER" id="PTHR46412">
    <property type="entry name" value="BES1-INTERACTING MYC-LIKE PROTEIN"/>
    <property type="match status" value="1"/>
</dbReference>
<dbReference type="SMART" id="SM00353">
    <property type="entry name" value="HLH"/>
    <property type="match status" value="1"/>
</dbReference>
<evidence type="ECO:0000313" key="6">
    <source>
        <dbReference type="EMBL" id="WOL12108.1"/>
    </source>
</evidence>
<dbReference type="GO" id="GO:0006351">
    <property type="term" value="P:DNA-templated transcription"/>
    <property type="evidence" value="ECO:0007669"/>
    <property type="project" value="InterPro"/>
</dbReference>
<feature type="region of interest" description="Disordered" evidence="4">
    <location>
        <begin position="154"/>
        <end position="252"/>
    </location>
</feature>
<name>A0AAQ3KNE6_9LILI</name>
<organism evidence="6 7">
    <name type="scientific">Canna indica</name>
    <name type="common">Indian-shot</name>
    <dbReference type="NCBI Taxonomy" id="4628"/>
    <lineage>
        <taxon>Eukaryota</taxon>
        <taxon>Viridiplantae</taxon>
        <taxon>Streptophyta</taxon>
        <taxon>Embryophyta</taxon>
        <taxon>Tracheophyta</taxon>
        <taxon>Spermatophyta</taxon>
        <taxon>Magnoliopsida</taxon>
        <taxon>Liliopsida</taxon>
        <taxon>Zingiberales</taxon>
        <taxon>Cannaceae</taxon>
        <taxon>Canna</taxon>
    </lineage>
</organism>
<dbReference type="InterPro" id="IPR044295">
    <property type="entry name" value="BIM1/2/3"/>
</dbReference>
<accession>A0AAQ3KNE6</accession>
<dbReference type="Pfam" id="PF00010">
    <property type="entry name" value="HLH"/>
    <property type="match status" value="1"/>
</dbReference>
<evidence type="ECO:0000256" key="2">
    <source>
        <dbReference type="ARBA" id="ARBA00023015"/>
    </source>
</evidence>
<keyword evidence="7" id="KW-1185">Reference proteome</keyword>
<sequence length="547" mass="59474">MELQGKKVTHDFLSLYPSDSSFQFQDPRSSSQGFYLKTRDFLQPLERGEKGGAHSGEAVAVDDGNIPTDRPVERGVSGAGACSISHVGDAGTKAAAGLSKPETTAVRTGFPVGLEAKPEPDYGSRSTTTSYGSYAGATSYTVWDDKDTACRGQWPSPLSAGRGGGCSGSISASARRNNSAPPEKKRFMEAATSRSTRGYDEVDDEDEVFVKREGSSSRQDLPTDVDGKASSDQRPNTPRSKHSATEQRRRSKINDRFQILREIIPHSDQKRDKASFLLEVIEYIRFLQEKVQKFESSYSTWNQDNAKLTPWKSSQAPANGLTIPSQVVKTDPGPPAQLFSKASDESSIPILLPAMPNMHCSPATGVAAGSTYKRMETPITFASNLQAATHNMVQPRLLAVGKETSIDHSQQRLVPNQDNMAFQDRSPWLRSCSMAGSAVSRSMLNEQEELTIDDGTIRVSTAYSHGLLNALAQTLQRSGVDLSQADISVQINLGKRTKNQRATAEATTSTVKDPKDPPTYQAPYGYSILGSSIEQSQAPKRHKVENS</sequence>
<dbReference type="AlphaFoldDB" id="A0AAQ3KNE6"/>
<gene>
    <name evidence="6" type="ORF">Cni_G20873</name>
</gene>
<evidence type="ECO:0000313" key="7">
    <source>
        <dbReference type="Proteomes" id="UP001327560"/>
    </source>
</evidence>
<evidence type="ECO:0000259" key="5">
    <source>
        <dbReference type="PROSITE" id="PS50888"/>
    </source>
</evidence>
<dbReference type="PANTHER" id="PTHR46412:SF6">
    <property type="entry name" value="TRANSCRIPTION FACTOR BIM2"/>
    <property type="match status" value="1"/>
</dbReference>
<keyword evidence="3" id="KW-0804">Transcription</keyword>
<dbReference type="EMBL" id="CP136895">
    <property type="protein sequence ID" value="WOL12108.1"/>
    <property type="molecule type" value="Genomic_DNA"/>
</dbReference>
<dbReference type="GO" id="GO:0046983">
    <property type="term" value="F:protein dimerization activity"/>
    <property type="evidence" value="ECO:0007669"/>
    <property type="project" value="InterPro"/>
</dbReference>
<protein>
    <submittedName>
        <fullName evidence="6">Transcription factor BIM1-like</fullName>
    </submittedName>
</protein>
<dbReference type="CDD" id="cd11453">
    <property type="entry name" value="bHLH_AtBIM_like"/>
    <property type="match status" value="1"/>
</dbReference>
<evidence type="ECO:0000256" key="4">
    <source>
        <dbReference type="SAM" id="MobiDB-lite"/>
    </source>
</evidence>